<dbReference type="Pfam" id="PF11367">
    <property type="entry name" value="Tail_completion_gp17"/>
    <property type="match status" value="1"/>
</dbReference>
<accession>A0ABU0IAL9</accession>
<dbReference type="EMBL" id="JAUSWH010000001">
    <property type="protein sequence ID" value="MDQ0454284.1"/>
    <property type="molecule type" value="Genomic_DNA"/>
</dbReference>
<comment type="caution">
    <text evidence="1">The sequence shown here is derived from an EMBL/GenBank/DDBJ whole genome shotgun (WGS) entry which is preliminary data.</text>
</comment>
<proteinExistence type="predicted"/>
<evidence type="ECO:0008006" key="3">
    <source>
        <dbReference type="Google" id="ProtNLM"/>
    </source>
</evidence>
<reference evidence="1 2" key="1">
    <citation type="submission" date="2023-07" db="EMBL/GenBank/DDBJ databases">
        <title>Genomic Encyclopedia of Type Strains, Phase IV (KMG-IV): sequencing the most valuable type-strain genomes for metagenomic binning, comparative biology and taxonomic classification.</title>
        <authorList>
            <person name="Goeker M."/>
        </authorList>
    </citation>
    <scope>NUCLEOTIDE SEQUENCE [LARGE SCALE GENOMIC DNA]</scope>
    <source>
        <strain evidence="1 2">DSM 100301</strain>
    </source>
</reference>
<dbReference type="InterPro" id="IPR053745">
    <property type="entry name" value="Viral_Tail_Comp_sf"/>
</dbReference>
<gene>
    <name evidence="1" type="ORF">QO005_000599</name>
</gene>
<protein>
    <recommendedName>
        <fullName evidence="3">DUF3168 domain-containing protein</fullName>
    </recommendedName>
</protein>
<dbReference type="Proteomes" id="UP001235269">
    <property type="component" value="Unassembled WGS sequence"/>
</dbReference>
<dbReference type="InterPro" id="IPR021508">
    <property type="entry name" value="Gp17-like"/>
</dbReference>
<dbReference type="Gene3D" id="3.30.2000.30">
    <property type="match status" value="1"/>
</dbReference>
<name>A0ABU0IAL9_9HYPH</name>
<keyword evidence="2" id="KW-1185">Reference proteome</keyword>
<dbReference type="RefSeq" id="WP_307156463.1">
    <property type="nucleotide sequence ID" value="NZ_JAUSWH010000001.1"/>
</dbReference>
<evidence type="ECO:0000313" key="1">
    <source>
        <dbReference type="EMBL" id="MDQ0454284.1"/>
    </source>
</evidence>
<evidence type="ECO:0000313" key="2">
    <source>
        <dbReference type="Proteomes" id="UP001235269"/>
    </source>
</evidence>
<sequence length="133" mass="14403">MSSAVNDLLVALVARLEGDGDLTALIGAGGICDRRLARGREPYVMIGQVEADDLSTDDESLLECRLVLTAWSAVGRQQAEAVAARLRAVIDDADLALQAGRVISLRHRKTVSRREEKTALFRVDVTFRAVVEG</sequence>
<organism evidence="1 2">
    <name type="scientific">Rhizobium paknamense</name>
    <dbReference type="NCBI Taxonomy" id="1206817"/>
    <lineage>
        <taxon>Bacteria</taxon>
        <taxon>Pseudomonadati</taxon>
        <taxon>Pseudomonadota</taxon>
        <taxon>Alphaproteobacteria</taxon>
        <taxon>Hyphomicrobiales</taxon>
        <taxon>Rhizobiaceae</taxon>
        <taxon>Rhizobium/Agrobacterium group</taxon>
        <taxon>Rhizobium</taxon>
    </lineage>
</organism>